<dbReference type="EMBL" id="LN609529">
    <property type="protein sequence ID" value="CEF66758.1"/>
    <property type="molecule type" value="Genomic_DNA"/>
</dbReference>
<dbReference type="GeneID" id="36379123"/>
<reference evidence="4" key="2">
    <citation type="submission" date="2020-12" db="UniProtKB">
        <authorList>
            <consortium name="WormBaseParasite"/>
        </authorList>
    </citation>
    <scope>IDENTIFICATION</scope>
</reference>
<feature type="compositionally biased region" description="Polar residues" evidence="1">
    <location>
        <begin position="579"/>
        <end position="590"/>
    </location>
</feature>
<name>A0A090LF59_STRRB</name>
<dbReference type="RefSeq" id="XP_024505958.1">
    <property type="nucleotide sequence ID" value="XM_024652376.1"/>
</dbReference>
<keyword evidence="3" id="KW-1185">Reference proteome</keyword>
<gene>
    <name evidence="2 4 5" type="ORF">SRAE_2000142400</name>
</gene>
<accession>A0A090LF59</accession>
<dbReference type="STRING" id="34506.A0A090LF59"/>
<dbReference type="Proteomes" id="UP000035682">
    <property type="component" value="Unplaced"/>
</dbReference>
<evidence type="ECO:0000256" key="1">
    <source>
        <dbReference type="SAM" id="MobiDB-lite"/>
    </source>
</evidence>
<dbReference type="WBParaSite" id="SRAE_2000142400.1">
    <property type="protein sequence ID" value="SRAE_2000142400.1"/>
    <property type="gene ID" value="WBGene00261629"/>
</dbReference>
<feature type="region of interest" description="Disordered" evidence="1">
    <location>
        <begin position="570"/>
        <end position="590"/>
    </location>
</feature>
<evidence type="ECO:0000313" key="5">
    <source>
        <dbReference type="WormBase" id="SRAE_2000142400"/>
    </source>
</evidence>
<evidence type="ECO:0000313" key="4">
    <source>
        <dbReference type="WBParaSite" id="SRAE_2000142400.1"/>
    </source>
</evidence>
<dbReference type="CTD" id="36379123"/>
<sequence>MDEYDFVYKEEVDFDRALDEMDSKSKYNKVLSIFKEGKDRSKAFKNGAQLILHFAKTFKNFDLCDFRGAVHKSRAQYKEIIYKSDEDKKYMFFLYLELIKESTRMTKIQFFDNIWKTGELSDYIPFFIYFGRIFATESELCDLKTVVNCAKIGLGEGFKDVEELVKFENLANSGLNPQVPIVYHLFKEHKDVSYVEVFLSKYKNVLYPDFDKVEDCCEGIIDKIDEKNSPNLSFNSPIDSSEGKENVSLDISRSTIINFTDNVLKEPSFLKDEGKKKLGDTYNLETISFCTNISNKLVSAFSETLPPQDASSIAGFTLDSTLPPPEFFTPKPVDLKRTRSDVLLAEKKTFQDKEFSVFEDENLTRTQVYVDQTGDIDDILEDDVGRSPLRKKTNYMRNHTDLVGNISTVIEEEDILIENSVEKSVEEDVMDVEEKTYEHIPEVPETPKASEILVVPETSNNKEVLEVPEILGHLEVPQLSGDYGVPTVSDTSEPSKIVEVPEIPEIPDVPKVVESSFQSPNDTKDSKFYTSDVISSGKRSNDGSVNSFDFKGSFTIPTKADEDTVTLKAQKNAPRPSLMTASTPCRGSQPMQMDECSFYLDLSEIKGDDEDLISKPIVEEEKCSLFADKDVTIQAPLQTSGVHLLSPSNLNATEEPPKAKNEEFLFDVSDSHVSESNASVDIFQFINNKSQSDEI</sequence>
<evidence type="ECO:0000313" key="3">
    <source>
        <dbReference type="Proteomes" id="UP000035682"/>
    </source>
</evidence>
<proteinExistence type="predicted"/>
<dbReference type="WormBase" id="SRAE_2000142400">
    <property type="protein sequence ID" value="SRP01550"/>
    <property type="gene ID" value="WBGene00261629"/>
</dbReference>
<protein>
    <submittedName>
        <fullName evidence="2 4">Uncharacterized protein</fullName>
    </submittedName>
</protein>
<evidence type="ECO:0000313" key="2">
    <source>
        <dbReference type="EMBL" id="CEF66758.1"/>
    </source>
</evidence>
<dbReference type="AlphaFoldDB" id="A0A090LF59"/>
<organism evidence="2">
    <name type="scientific">Strongyloides ratti</name>
    <name type="common">Parasitic roundworm</name>
    <dbReference type="NCBI Taxonomy" id="34506"/>
    <lineage>
        <taxon>Eukaryota</taxon>
        <taxon>Metazoa</taxon>
        <taxon>Ecdysozoa</taxon>
        <taxon>Nematoda</taxon>
        <taxon>Chromadorea</taxon>
        <taxon>Rhabditida</taxon>
        <taxon>Tylenchina</taxon>
        <taxon>Panagrolaimomorpha</taxon>
        <taxon>Strongyloidoidea</taxon>
        <taxon>Strongyloididae</taxon>
        <taxon>Strongyloides</taxon>
    </lineage>
</organism>
<reference evidence="2 3" key="1">
    <citation type="submission" date="2014-09" db="EMBL/GenBank/DDBJ databases">
        <authorList>
            <person name="Martin A.A."/>
        </authorList>
    </citation>
    <scope>NUCLEOTIDE SEQUENCE</scope>
    <source>
        <strain evidence="3">ED321</strain>
        <strain evidence="2">ED321 Heterogonic</strain>
    </source>
</reference>